<dbReference type="SMART" id="SM00443">
    <property type="entry name" value="G_patch"/>
    <property type="match status" value="1"/>
</dbReference>
<dbReference type="InterPro" id="IPR000467">
    <property type="entry name" value="G_patch_dom"/>
</dbReference>
<dbReference type="GO" id="GO:0005681">
    <property type="term" value="C:spliceosomal complex"/>
    <property type="evidence" value="ECO:0007669"/>
    <property type="project" value="TreeGrafter"/>
</dbReference>
<dbReference type="KEGG" id="btab:109031392"/>
<reference evidence="5" key="1">
    <citation type="submission" date="2021-12" db="EMBL/GenBank/DDBJ databases">
        <authorList>
            <person name="King R."/>
        </authorList>
    </citation>
    <scope>NUCLEOTIDE SEQUENCE</scope>
</reference>
<evidence type="ECO:0000256" key="2">
    <source>
        <dbReference type="ARBA" id="ARBA00023242"/>
    </source>
</evidence>
<dbReference type="GO" id="GO:0003676">
    <property type="term" value="F:nucleic acid binding"/>
    <property type="evidence" value="ECO:0007669"/>
    <property type="project" value="InterPro"/>
</dbReference>
<proteinExistence type="predicted"/>
<evidence type="ECO:0000256" key="3">
    <source>
        <dbReference type="SAM" id="MobiDB-lite"/>
    </source>
</evidence>
<dbReference type="GO" id="GO:0000398">
    <property type="term" value="P:mRNA splicing, via spliceosome"/>
    <property type="evidence" value="ECO:0007669"/>
    <property type="project" value="InterPro"/>
</dbReference>
<evidence type="ECO:0000256" key="1">
    <source>
        <dbReference type="ARBA" id="ARBA00004123"/>
    </source>
</evidence>
<name>A0A9P0F5T9_BEMTA</name>
<dbReference type="Proteomes" id="UP001152759">
    <property type="component" value="Chromosome 7"/>
</dbReference>
<dbReference type="PROSITE" id="PS50174">
    <property type="entry name" value="G_PATCH"/>
    <property type="match status" value="1"/>
</dbReference>
<dbReference type="InterPro" id="IPR045166">
    <property type="entry name" value="Spp2-like"/>
</dbReference>
<dbReference type="InterPro" id="IPR026822">
    <property type="entry name" value="Spp2/MOS2_G-patch"/>
</dbReference>
<evidence type="ECO:0000259" key="4">
    <source>
        <dbReference type="PROSITE" id="PS50174"/>
    </source>
</evidence>
<dbReference type="AlphaFoldDB" id="A0A9P0F5T9"/>
<sequence>MSAGKKRVSFGFSKLLKKPKVILPALKPAETINFIKCVENNSVQVFDEVIEDEEEELVIPMRLSSRSSDLKPKATDSSNNPVLDSKKPESLDELAAKELVAEANRLQTEEEEASTIVVPLVSNLPSGEKESTLEDYKSIPIEKYGLAMLRGMGWKPGIGIGKNAKIVPPLAQVVRPKSMGIGADKAVKY</sequence>
<feature type="region of interest" description="Disordered" evidence="3">
    <location>
        <begin position="65"/>
        <end position="89"/>
    </location>
</feature>
<dbReference type="EMBL" id="OU963868">
    <property type="protein sequence ID" value="CAH0393505.1"/>
    <property type="molecule type" value="Genomic_DNA"/>
</dbReference>
<evidence type="ECO:0000313" key="5">
    <source>
        <dbReference type="EMBL" id="CAH0393505.1"/>
    </source>
</evidence>
<dbReference type="Pfam" id="PF12656">
    <property type="entry name" value="G-patch_2"/>
    <property type="match status" value="1"/>
</dbReference>
<accession>A0A9P0F5T9</accession>
<keyword evidence="2" id="KW-0539">Nucleus</keyword>
<dbReference type="PANTHER" id="PTHR15818">
    <property type="entry name" value="G PATCH AND KOW-CONTAINING"/>
    <property type="match status" value="1"/>
</dbReference>
<organism evidence="5 6">
    <name type="scientific">Bemisia tabaci</name>
    <name type="common">Sweetpotato whitefly</name>
    <name type="synonym">Aleurodes tabaci</name>
    <dbReference type="NCBI Taxonomy" id="7038"/>
    <lineage>
        <taxon>Eukaryota</taxon>
        <taxon>Metazoa</taxon>
        <taxon>Ecdysozoa</taxon>
        <taxon>Arthropoda</taxon>
        <taxon>Hexapoda</taxon>
        <taxon>Insecta</taxon>
        <taxon>Pterygota</taxon>
        <taxon>Neoptera</taxon>
        <taxon>Paraneoptera</taxon>
        <taxon>Hemiptera</taxon>
        <taxon>Sternorrhyncha</taxon>
        <taxon>Aleyrodoidea</taxon>
        <taxon>Aleyrodidae</taxon>
        <taxon>Aleyrodinae</taxon>
        <taxon>Bemisia</taxon>
    </lineage>
</organism>
<dbReference type="PANTHER" id="PTHR15818:SF2">
    <property type="entry name" value="G-PATCH DOMAIN AND KOW MOTIFS-CONTAINING PROTEIN"/>
    <property type="match status" value="1"/>
</dbReference>
<keyword evidence="6" id="KW-1185">Reference proteome</keyword>
<protein>
    <recommendedName>
        <fullName evidence="4">G-patch domain-containing protein</fullName>
    </recommendedName>
</protein>
<feature type="domain" description="G-patch" evidence="4">
    <location>
        <begin position="141"/>
        <end position="186"/>
    </location>
</feature>
<evidence type="ECO:0000313" key="6">
    <source>
        <dbReference type="Proteomes" id="UP001152759"/>
    </source>
</evidence>
<gene>
    <name evidence="5" type="ORF">BEMITA_LOCUS11898</name>
</gene>
<comment type="subcellular location">
    <subcellularLocation>
        <location evidence="1">Nucleus</location>
    </subcellularLocation>
</comment>